<gene>
    <name evidence="2" type="ORF">ACFSM5_17270</name>
</gene>
<organism evidence="2 3">
    <name type="scientific">Lacibacterium aquatile</name>
    <dbReference type="NCBI Taxonomy" id="1168082"/>
    <lineage>
        <taxon>Bacteria</taxon>
        <taxon>Pseudomonadati</taxon>
        <taxon>Pseudomonadota</taxon>
        <taxon>Alphaproteobacteria</taxon>
        <taxon>Rhodospirillales</taxon>
        <taxon>Rhodospirillaceae</taxon>
    </lineage>
</organism>
<dbReference type="PANTHER" id="PTHR46522:SF1">
    <property type="entry name" value="INACTIVE CYTIDINE MONOPHOSPHATE-N-ACETYLNEURAMINIC ACID HYDROXYLASE"/>
    <property type="match status" value="1"/>
</dbReference>
<dbReference type="InterPro" id="IPR036866">
    <property type="entry name" value="RibonucZ/Hydroxyglut_hydro"/>
</dbReference>
<evidence type="ECO:0000313" key="2">
    <source>
        <dbReference type="EMBL" id="MFD2264659.1"/>
    </source>
</evidence>
<name>A0ABW5DXY1_9PROT</name>
<evidence type="ECO:0000256" key="1">
    <source>
        <dbReference type="ARBA" id="ARBA00010303"/>
    </source>
</evidence>
<evidence type="ECO:0000313" key="3">
    <source>
        <dbReference type="Proteomes" id="UP001597295"/>
    </source>
</evidence>
<reference evidence="3" key="1">
    <citation type="journal article" date="2019" name="Int. J. Syst. Evol. Microbiol.">
        <title>The Global Catalogue of Microorganisms (GCM) 10K type strain sequencing project: providing services to taxonomists for standard genome sequencing and annotation.</title>
        <authorList>
            <consortium name="The Broad Institute Genomics Platform"/>
            <consortium name="The Broad Institute Genome Sequencing Center for Infectious Disease"/>
            <person name="Wu L."/>
            <person name="Ma J."/>
        </authorList>
    </citation>
    <scope>NUCLEOTIDE SEQUENCE [LARGE SCALE GENOMIC DNA]</scope>
    <source>
        <strain evidence="3">CGMCC 1.19062</strain>
    </source>
</reference>
<proteinExistence type="inferred from homology"/>
<accession>A0ABW5DXY1</accession>
<dbReference type="SUPFAM" id="SSF56281">
    <property type="entry name" value="Metallo-hydrolase/oxidoreductase"/>
    <property type="match status" value="1"/>
</dbReference>
<sequence>MQIETLGHAVMLLSRADGTPLLATDPWLIGSTYWRSWWVENYPSADDIARIAGSRYLYLTHEHPDHLHPPSLRKIAEVAATRPEVLVPDFLEMKMADYLAAQGWSVRRLPNREWVELEPGVRAMALPIWNNDSILLIDTPDALIANINDAKPTQREMLAIGDLKRRLGKRCIMLRSYSPAGPSNNYFRAGERLSSGKRGYLRAVQNACRRGGADDFIPFASQVVFRRPDTDWANDFKVRYADLEQAWKEKRTRLLRPYSRVDLPSGKASAQDPANFNPGVTERTQALVAEQAAANAAAVWTAEDTNRLEVQLRSIRWPLLGLLPRGFQVETTGVKLFWRPWAGRLVSDQDARKGHFTLRVPLLPLKEAVTYGHTGDLSIPMFTEVHLDASTKPSTGDAFFMLLILRDYGYLGSLCRAARWARWALCGMLKARRPLPL</sequence>
<comment type="caution">
    <text evidence="2">The sequence shown here is derived from an EMBL/GenBank/DDBJ whole genome shotgun (WGS) entry which is preliminary data.</text>
</comment>
<dbReference type="Gene3D" id="3.60.15.10">
    <property type="entry name" value="Ribonuclease Z/Hydroxyacylglutathione hydrolase-like"/>
    <property type="match status" value="1"/>
</dbReference>
<comment type="similarity">
    <text evidence="1">Belongs to the CMP-Neu5Ac hydroxylase family.</text>
</comment>
<dbReference type="PANTHER" id="PTHR46522">
    <property type="entry name" value="CYTIDINE MONOPHOSPHATE-N-ACETYLNEURAMINIC ACID HYDROXYLASE"/>
    <property type="match status" value="1"/>
</dbReference>
<dbReference type="InterPro" id="IPR027033">
    <property type="entry name" value="Cnh"/>
</dbReference>
<protein>
    <submittedName>
        <fullName evidence="2">MBL fold metallo-hydrolase</fullName>
    </submittedName>
</protein>
<dbReference type="RefSeq" id="WP_379877770.1">
    <property type="nucleotide sequence ID" value="NZ_JBHUIP010000014.1"/>
</dbReference>
<keyword evidence="3" id="KW-1185">Reference proteome</keyword>
<dbReference type="EMBL" id="JBHUIP010000014">
    <property type="protein sequence ID" value="MFD2264659.1"/>
    <property type="molecule type" value="Genomic_DNA"/>
</dbReference>
<dbReference type="Proteomes" id="UP001597295">
    <property type="component" value="Unassembled WGS sequence"/>
</dbReference>